<dbReference type="InterPro" id="IPR050753">
    <property type="entry name" value="Peptidase_M14_domain"/>
</dbReference>
<dbReference type="Pfam" id="PF00246">
    <property type="entry name" value="Peptidase_M14"/>
    <property type="match status" value="1"/>
</dbReference>
<proteinExistence type="inferred from homology"/>
<dbReference type="PhylomeDB" id="B4JNA2"/>
<dbReference type="Proteomes" id="UP000001070">
    <property type="component" value="Unassembled WGS sequence"/>
</dbReference>
<dbReference type="HOGENOM" id="CLU_111724_0_0_1"/>
<dbReference type="Gene3D" id="3.40.630.10">
    <property type="entry name" value="Zn peptidases"/>
    <property type="match status" value="1"/>
</dbReference>
<reference evidence="5 6" key="1">
    <citation type="journal article" date="2007" name="Nature">
        <title>Evolution of genes and genomes on the Drosophila phylogeny.</title>
        <authorList>
            <consortium name="Drosophila 12 Genomes Consortium"/>
            <person name="Clark A.G."/>
            <person name="Eisen M.B."/>
            <person name="Smith D.R."/>
            <person name="Bergman C.M."/>
            <person name="Oliver B."/>
            <person name="Markow T.A."/>
            <person name="Kaufman T.C."/>
            <person name="Kellis M."/>
            <person name="Gelbart W."/>
            <person name="Iyer V.N."/>
            <person name="Pollard D.A."/>
            <person name="Sackton T.B."/>
            <person name="Larracuente A.M."/>
            <person name="Singh N.D."/>
            <person name="Abad J.P."/>
            <person name="Abt D.N."/>
            <person name="Adryan B."/>
            <person name="Aguade M."/>
            <person name="Akashi H."/>
            <person name="Anderson W.W."/>
            <person name="Aquadro C.F."/>
            <person name="Ardell D.H."/>
            <person name="Arguello R."/>
            <person name="Artieri C.G."/>
            <person name="Barbash D.A."/>
            <person name="Barker D."/>
            <person name="Barsanti P."/>
            <person name="Batterham P."/>
            <person name="Batzoglou S."/>
            <person name="Begun D."/>
            <person name="Bhutkar A."/>
            <person name="Blanco E."/>
            <person name="Bosak S.A."/>
            <person name="Bradley R.K."/>
            <person name="Brand A.D."/>
            <person name="Brent M.R."/>
            <person name="Brooks A.N."/>
            <person name="Brown R.H."/>
            <person name="Butlin R.K."/>
            <person name="Caggese C."/>
            <person name="Calvi B.R."/>
            <person name="Bernardo de Carvalho A."/>
            <person name="Caspi A."/>
            <person name="Castrezana S."/>
            <person name="Celniker S.E."/>
            <person name="Chang J.L."/>
            <person name="Chapple C."/>
            <person name="Chatterji S."/>
            <person name="Chinwalla A."/>
            <person name="Civetta A."/>
            <person name="Clifton S.W."/>
            <person name="Comeron J.M."/>
            <person name="Costello J.C."/>
            <person name="Coyne J.A."/>
            <person name="Daub J."/>
            <person name="David R.G."/>
            <person name="Delcher A.L."/>
            <person name="Delehaunty K."/>
            <person name="Do C.B."/>
            <person name="Ebling H."/>
            <person name="Edwards K."/>
            <person name="Eickbush T."/>
            <person name="Evans J.D."/>
            <person name="Filipski A."/>
            <person name="Findeiss S."/>
            <person name="Freyhult E."/>
            <person name="Fulton L."/>
            <person name="Fulton R."/>
            <person name="Garcia A.C."/>
            <person name="Gardiner A."/>
            <person name="Garfield D.A."/>
            <person name="Garvin B.E."/>
            <person name="Gibson G."/>
            <person name="Gilbert D."/>
            <person name="Gnerre S."/>
            <person name="Godfrey J."/>
            <person name="Good R."/>
            <person name="Gotea V."/>
            <person name="Gravely B."/>
            <person name="Greenberg A.J."/>
            <person name="Griffiths-Jones S."/>
            <person name="Gross S."/>
            <person name="Guigo R."/>
            <person name="Gustafson E.A."/>
            <person name="Haerty W."/>
            <person name="Hahn M.W."/>
            <person name="Halligan D.L."/>
            <person name="Halpern A.L."/>
            <person name="Halter G.M."/>
            <person name="Han M.V."/>
            <person name="Heger A."/>
            <person name="Hillier L."/>
            <person name="Hinrichs A.S."/>
            <person name="Holmes I."/>
            <person name="Hoskins R.A."/>
            <person name="Hubisz M.J."/>
            <person name="Hultmark D."/>
            <person name="Huntley M.A."/>
            <person name="Jaffe D.B."/>
            <person name="Jagadeeshan S."/>
            <person name="Jeck W.R."/>
            <person name="Johnson J."/>
            <person name="Jones C.D."/>
            <person name="Jordan W.C."/>
            <person name="Karpen G.H."/>
            <person name="Kataoka E."/>
            <person name="Keightley P.D."/>
            <person name="Kheradpour P."/>
            <person name="Kirkness E.F."/>
            <person name="Koerich L.B."/>
            <person name="Kristiansen K."/>
            <person name="Kudrna D."/>
            <person name="Kulathinal R.J."/>
            <person name="Kumar S."/>
            <person name="Kwok R."/>
            <person name="Lander E."/>
            <person name="Langley C.H."/>
            <person name="Lapoint R."/>
            <person name="Lazzaro B.P."/>
            <person name="Lee S.J."/>
            <person name="Levesque L."/>
            <person name="Li R."/>
            <person name="Lin C.F."/>
            <person name="Lin M.F."/>
            <person name="Lindblad-Toh K."/>
            <person name="Llopart A."/>
            <person name="Long M."/>
            <person name="Low L."/>
            <person name="Lozovsky E."/>
            <person name="Lu J."/>
            <person name="Luo M."/>
            <person name="Machado C.A."/>
            <person name="Makalowski W."/>
            <person name="Marzo M."/>
            <person name="Matsuda M."/>
            <person name="Matzkin L."/>
            <person name="McAllister B."/>
            <person name="McBride C.S."/>
            <person name="McKernan B."/>
            <person name="McKernan K."/>
            <person name="Mendez-Lago M."/>
            <person name="Minx P."/>
            <person name="Mollenhauer M.U."/>
            <person name="Montooth K."/>
            <person name="Mount S.M."/>
            <person name="Mu X."/>
            <person name="Myers E."/>
            <person name="Negre B."/>
            <person name="Newfeld S."/>
            <person name="Nielsen R."/>
            <person name="Noor M.A."/>
            <person name="O'Grady P."/>
            <person name="Pachter L."/>
            <person name="Papaceit M."/>
            <person name="Parisi M.J."/>
            <person name="Parisi M."/>
            <person name="Parts L."/>
            <person name="Pedersen J.S."/>
            <person name="Pesole G."/>
            <person name="Phillippy A.M."/>
            <person name="Ponting C.P."/>
            <person name="Pop M."/>
            <person name="Porcelli D."/>
            <person name="Powell J.R."/>
            <person name="Prohaska S."/>
            <person name="Pruitt K."/>
            <person name="Puig M."/>
            <person name="Quesneville H."/>
            <person name="Ram K.R."/>
            <person name="Rand D."/>
            <person name="Rasmussen M.D."/>
            <person name="Reed L.K."/>
            <person name="Reenan R."/>
            <person name="Reily A."/>
            <person name="Remington K.A."/>
            <person name="Rieger T.T."/>
            <person name="Ritchie M.G."/>
            <person name="Robin C."/>
            <person name="Rogers Y.H."/>
            <person name="Rohde C."/>
            <person name="Rozas J."/>
            <person name="Rubenfield M.J."/>
            <person name="Ruiz A."/>
            <person name="Russo S."/>
            <person name="Salzberg S.L."/>
            <person name="Sanchez-Gracia A."/>
            <person name="Saranga D.J."/>
            <person name="Sato H."/>
            <person name="Schaeffer S.W."/>
            <person name="Schatz M.C."/>
            <person name="Schlenke T."/>
            <person name="Schwartz R."/>
            <person name="Segarra C."/>
            <person name="Singh R.S."/>
            <person name="Sirot L."/>
            <person name="Sirota M."/>
            <person name="Sisneros N.B."/>
            <person name="Smith C.D."/>
            <person name="Smith T.F."/>
            <person name="Spieth J."/>
            <person name="Stage D.E."/>
            <person name="Stark A."/>
            <person name="Stephan W."/>
            <person name="Strausberg R.L."/>
            <person name="Strempel S."/>
            <person name="Sturgill D."/>
            <person name="Sutton G."/>
            <person name="Sutton G.G."/>
            <person name="Tao W."/>
            <person name="Teichmann S."/>
            <person name="Tobari Y.N."/>
            <person name="Tomimura Y."/>
            <person name="Tsolas J.M."/>
            <person name="Valente V.L."/>
            <person name="Venter E."/>
            <person name="Venter J.C."/>
            <person name="Vicario S."/>
            <person name="Vieira F.G."/>
            <person name="Vilella A.J."/>
            <person name="Villasante A."/>
            <person name="Walenz B."/>
            <person name="Wang J."/>
            <person name="Wasserman M."/>
            <person name="Watts T."/>
            <person name="Wilson D."/>
            <person name="Wilson R.K."/>
            <person name="Wing R.A."/>
            <person name="Wolfner M.F."/>
            <person name="Wong A."/>
            <person name="Wong G.K."/>
            <person name="Wu C.I."/>
            <person name="Wu G."/>
            <person name="Yamamoto D."/>
            <person name="Yang H.P."/>
            <person name="Yang S.P."/>
            <person name="Yorke J.A."/>
            <person name="Yoshida K."/>
            <person name="Zdobnov E."/>
            <person name="Zhang P."/>
            <person name="Zhang Y."/>
            <person name="Zimin A.V."/>
            <person name="Baldwin J."/>
            <person name="Abdouelleil A."/>
            <person name="Abdulkadir J."/>
            <person name="Abebe A."/>
            <person name="Abera B."/>
            <person name="Abreu J."/>
            <person name="Acer S.C."/>
            <person name="Aftuck L."/>
            <person name="Alexander A."/>
            <person name="An P."/>
            <person name="Anderson E."/>
            <person name="Anderson S."/>
            <person name="Arachi H."/>
            <person name="Azer M."/>
            <person name="Bachantsang P."/>
            <person name="Barry A."/>
            <person name="Bayul T."/>
            <person name="Berlin A."/>
            <person name="Bessette D."/>
            <person name="Bloom T."/>
            <person name="Blye J."/>
            <person name="Boguslavskiy L."/>
            <person name="Bonnet C."/>
            <person name="Boukhgalter B."/>
            <person name="Bourzgui I."/>
            <person name="Brown A."/>
            <person name="Cahill P."/>
            <person name="Channer S."/>
            <person name="Cheshatsang Y."/>
            <person name="Chuda L."/>
            <person name="Citroen M."/>
            <person name="Collymore A."/>
            <person name="Cooke P."/>
            <person name="Costello M."/>
            <person name="D'Aco K."/>
            <person name="Daza R."/>
            <person name="De Haan G."/>
            <person name="DeGray S."/>
            <person name="DeMaso C."/>
            <person name="Dhargay N."/>
            <person name="Dooley K."/>
            <person name="Dooley E."/>
            <person name="Doricent M."/>
            <person name="Dorje P."/>
            <person name="Dorjee K."/>
            <person name="Dupes A."/>
            <person name="Elong R."/>
            <person name="Falk J."/>
            <person name="Farina A."/>
            <person name="Faro S."/>
            <person name="Ferguson D."/>
            <person name="Fisher S."/>
            <person name="Foley C.D."/>
            <person name="Franke A."/>
            <person name="Friedrich D."/>
            <person name="Gadbois L."/>
            <person name="Gearin G."/>
            <person name="Gearin C.R."/>
            <person name="Giannoukos G."/>
            <person name="Goode T."/>
            <person name="Graham J."/>
            <person name="Grandbois E."/>
            <person name="Grewal S."/>
            <person name="Gyaltsen K."/>
            <person name="Hafez N."/>
            <person name="Hagos B."/>
            <person name="Hall J."/>
            <person name="Henson C."/>
            <person name="Hollinger A."/>
            <person name="Honan T."/>
            <person name="Huard M.D."/>
            <person name="Hughes L."/>
            <person name="Hurhula B."/>
            <person name="Husby M.E."/>
            <person name="Kamat A."/>
            <person name="Kanga B."/>
            <person name="Kashin S."/>
            <person name="Khazanovich D."/>
            <person name="Kisner P."/>
            <person name="Lance K."/>
            <person name="Lara M."/>
            <person name="Lee W."/>
            <person name="Lennon N."/>
            <person name="Letendre F."/>
            <person name="LeVine R."/>
            <person name="Lipovsky A."/>
            <person name="Liu X."/>
            <person name="Liu J."/>
            <person name="Liu S."/>
            <person name="Lokyitsang T."/>
            <person name="Lokyitsang Y."/>
            <person name="Lubonja R."/>
            <person name="Lui A."/>
            <person name="MacDonald P."/>
            <person name="Magnisalis V."/>
            <person name="Maru K."/>
            <person name="Matthews C."/>
            <person name="McCusker W."/>
            <person name="McDonough S."/>
            <person name="Mehta T."/>
            <person name="Meldrim J."/>
            <person name="Meneus L."/>
            <person name="Mihai O."/>
            <person name="Mihalev A."/>
            <person name="Mihova T."/>
            <person name="Mittelman R."/>
            <person name="Mlenga V."/>
            <person name="Montmayeur A."/>
            <person name="Mulrain L."/>
            <person name="Navidi A."/>
            <person name="Naylor J."/>
            <person name="Negash T."/>
            <person name="Nguyen T."/>
            <person name="Nguyen N."/>
            <person name="Nicol R."/>
            <person name="Norbu C."/>
            <person name="Norbu N."/>
            <person name="Novod N."/>
            <person name="O'Neill B."/>
            <person name="Osman S."/>
            <person name="Markiewicz E."/>
            <person name="Oyono O.L."/>
            <person name="Patti C."/>
            <person name="Phunkhang P."/>
            <person name="Pierre F."/>
            <person name="Priest M."/>
            <person name="Raghuraman S."/>
            <person name="Rege F."/>
            <person name="Reyes R."/>
            <person name="Rise C."/>
            <person name="Rogov P."/>
            <person name="Ross K."/>
            <person name="Ryan E."/>
            <person name="Settipalli S."/>
            <person name="Shea T."/>
            <person name="Sherpa N."/>
            <person name="Shi L."/>
            <person name="Shih D."/>
            <person name="Sparrow T."/>
            <person name="Spaulding J."/>
            <person name="Stalker J."/>
            <person name="Stange-Thomann N."/>
            <person name="Stavropoulos S."/>
            <person name="Stone C."/>
            <person name="Strader C."/>
            <person name="Tesfaye S."/>
            <person name="Thomson T."/>
            <person name="Thoulutsang Y."/>
            <person name="Thoulutsang D."/>
            <person name="Topham K."/>
            <person name="Topping I."/>
            <person name="Tsamla T."/>
            <person name="Vassiliev H."/>
            <person name="Vo A."/>
            <person name="Wangchuk T."/>
            <person name="Wangdi T."/>
            <person name="Weiand M."/>
            <person name="Wilkinson J."/>
            <person name="Wilson A."/>
            <person name="Yadav S."/>
            <person name="Young G."/>
            <person name="Yu Q."/>
            <person name="Zembek L."/>
            <person name="Zhong D."/>
            <person name="Zimmer A."/>
            <person name="Zwirko Z."/>
            <person name="Jaffe D.B."/>
            <person name="Alvarez P."/>
            <person name="Brockman W."/>
            <person name="Butler J."/>
            <person name="Chin C."/>
            <person name="Gnerre S."/>
            <person name="Grabherr M."/>
            <person name="Kleber M."/>
            <person name="Mauceli E."/>
            <person name="MacCallum I."/>
        </authorList>
    </citation>
    <scope>NUCLEOTIDE SEQUENCE [LARGE SCALE GENOMIC DNA]</scope>
    <source>
        <strain evidence="6">Tucson 15287-2541.00</strain>
    </source>
</reference>
<dbReference type="SMR" id="B4JNA2"/>
<sequence length="182" mass="19519">MYVSAYVFAVAFMCLTAATPTPSPTSTPISTSRPATAHVEVVAEAESFLDNAHYQNNEEIGELFQSLARDYPTLAQTYTIGRTIQGRPLHALALNAPTATPTPTSDGSHGISGNDGDLLRPMVKLVANIQGDETLGRQIVLYMAEYLASSYEANPEVQKLLNTTEIHFLPSCNPDGFAAAKS</sequence>
<evidence type="ECO:0000256" key="3">
    <source>
        <dbReference type="SAM" id="SignalP"/>
    </source>
</evidence>
<dbReference type="STRING" id="7222.B4JNA2"/>
<feature type="chain" id="PRO_5002809607" evidence="3">
    <location>
        <begin position="19"/>
        <end position="182"/>
    </location>
</feature>
<dbReference type="OrthoDB" id="10249045at2759"/>
<feature type="domain" description="Peptidase M14" evidence="4">
    <location>
        <begin position="53"/>
        <end position="182"/>
    </location>
</feature>
<dbReference type="GO" id="GO:0005615">
    <property type="term" value="C:extracellular space"/>
    <property type="evidence" value="ECO:0007669"/>
    <property type="project" value="TreeGrafter"/>
</dbReference>
<dbReference type="PANTHER" id="PTHR11532:SF84">
    <property type="entry name" value="CARBOXYPEPTIDASE M"/>
    <property type="match status" value="1"/>
</dbReference>
<dbReference type="GO" id="GO:0016485">
    <property type="term" value="P:protein processing"/>
    <property type="evidence" value="ECO:0007669"/>
    <property type="project" value="TreeGrafter"/>
</dbReference>
<name>B4JNA2_DROGR</name>
<dbReference type="GO" id="GO:0006518">
    <property type="term" value="P:peptide metabolic process"/>
    <property type="evidence" value="ECO:0007669"/>
    <property type="project" value="TreeGrafter"/>
</dbReference>
<evidence type="ECO:0000256" key="2">
    <source>
        <dbReference type="PROSITE-ProRule" id="PRU01379"/>
    </source>
</evidence>
<protein>
    <submittedName>
        <fullName evidence="5">GH24779</fullName>
    </submittedName>
</protein>
<gene>
    <name evidence="5" type="primary">Dgri\GH24779</name>
    <name evidence="5" type="ORF">Dgri_GH24779</name>
</gene>
<dbReference type="SUPFAM" id="SSF53187">
    <property type="entry name" value="Zn-dependent exopeptidases"/>
    <property type="match status" value="1"/>
</dbReference>
<organism evidence="6">
    <name type="scientific">Drosophila grimshawi</name>
    <name type="common">Hawaiian fruit fly</name>
    <name type="synonym">Idiomyia grimshawi</name>
    <dbReference type="NCBI Taxonomy" id="7222"/>
    <lineage>
        <taxon>Eukaryota</taxon>
        <taxon>Metazoa</taxon>
        <taxon>Ecdysozoa</taxon>
        <taxon>Arthropoda</taxon>
        <taxon>Hexapoda</taxon>
        <taxon>Insecta</taxon>
        <taxon>Pterygota</taxon>
        <taxon>Neoptera</taxon>
        <taxon>Endopterygota</taxon>
        <taxon>Diptera</taxon>
        <taxon>Brachycera</taxon>
        <taxon>Muscomorpha</taxon>
        <taxon>Ephydroidea</taxon>
        <taxon>Drosophilidae</taxon>
        <taxon>Drosophila</taxon>
        <taxon>Hawaiian Drosophila</taxon>
    </lineage>
</organism>
<comment type="similarity">
    <text evidence="1 2">Belongs to the peptidase M14 family.</text>
</comment>
<evidence type="ECO:0000256" key="1">
    <source>
        <dbReference type="ARBA" id="ARBA00005988"/>
    </source>
</evidence>
<dbReference type="AlphaFoldDB" id="B4JNA2"/>
<keyword evidence="6" id="KW-1185">Reference proteome</keyword>
<dbReference type="OMA" id="QAYKVGR"/>
<dbReference type="EMBL" id="CH916371">
    <property type="protein sequence ID" value="EDV92195.1"/>
    <property type="molecule type" value="Genomic_DNA"/>
</dbReference>
<dbReference type="GO" id="GO:0008270">
    <property type="term" value="F:zinc ion binding"/>
    <property type="evidence" value="ECO:0007669"/>
    <property type="project" value="InterPro"/>
</dbReference>
<dbReference type="PROSITE" id="PS52035">
    <property type="entry name" value="PEPTIDASE_M14"/>
    <property type="match status" value="1"/>
</dbReference>
<accession>B4JNA2</accession>
<dbReference type="InterPro" id="IPR000834">
    <property type="entry name" value="Peptidase_M14"/>
</dbReference>
<comment type="caution">
    <text evidence="2">Lacks conserved residue(s) required for the propagation of feature annotation.</text>
</comment>
<keyword evidence="3" id="KW-0732">Signal</keyword>
<evidence type="ECO:0000259" key="4">
    <source>
        <dbReference type="PROSITE" id="PS52035"/>
    </source>
</evidence>
<evidence type="ECO:0000313" key="6">
    <source>
        <dbReference type="Proteomes" id="UP000001070"/>
    </source>
</evidence>
<evidence type="ECO:0000313" key="5">
    <source>
        <dbReference type="EMBL" id="EDV92195.1"/>
    </source>
</evidence>
<dbReference type="PANTHER" id="PTHR11532">
    <property type="entry name" value="PROTEASE M14 CARBOXYPEPTIDASE"/>
    <property type="match status" value="1"/>
</dbReference>
<feature type="signal peptide" evidence="3">
    <location>
        <begin position="1"/>
        <end position="18"/>
    </location>
</feature>
<dbReference type="eggNOG" id="KOG2649">
    <property type="taxonomic scope" value="Eukaryota"/>
</dbReference>
<dbReference type="GO" id="GO:0004181">
    <property type="term" value="F:metallocarboxypeptidase activity"/>
    <property type="evidence" value="ECO:0007669"/>
    <property type="project" value="InterPro"/>
</dbReference>